<evidence type="ECO:0000256" key="1">
    <source>
        <dbReference type="SAM" id="MobiDB-lite"/>
    </source>
</evidence>
<protein>
    <recommendedName>
        <fullName evidence="4">Hemin transport protein</fullName>
    </recommendedName>
</protein>
<dbReference type="Proteomes" id="UP000033067">
    <property type="component" value="Chromosome"/>
</dbReference>
<dbReference type="PATRIC" id="fig|314722.6.peg.961"/>
<evidence type="ECO:0008006" key="4">
    <source>
        <dbReference type="Google" id="ProtNLM"/>
    </source>
</evidence>
<sequence>MARHGPAVGDGSAPVQARPSLPRPRQLAELGSVLCLYRPQRGGELAGWMQAVRAEAATGVDSDGLQESLSFFDDGGQCCWRLFLLPDSDFLAWDMLAAQLPVQCGDAAQGVADRLWRRLAGRLGGNGWRVCALRLHVLAQESHAATLAASPAPLSTLGLAAARRIARQEGAEGEVRLDECCCARAAAGPAQVSPPSGGEVPLVKL</sequence>
<dbReference type="RefSeq" id="WP_052630847.1">
    <property type="nucleotide sequence ID" value="NZ_CP011144.1"/>
</dbReference>
<dbReference type="KEGG" id="psuw:WQ53_04570"/>
<dbReference type="AlphaFoldDB" id="A0A0E3UMA0"/>
<dbReference type="InterPro" id="IPR053733">
    <property type="entry name" value="Heme_Transport_Util_sf"/>
</dbReference>
<evidence type="ECO:0000313" key="2">
    <source>
        <dbReference type="EMBL" id="AKC86156.1"/>
    </source>
</evidence>
<dbReference type="SUPFAM" id="SSF144064">
    <property type="entry name" value="Heme iron utilization protein-like"/>
    <property type="match status" value="1"/>
</dbReference>
<accession>A0A0E3UMA0</accession>
<name>A0A0E3UMA0_9GAMM</name>
<evidence type="ECO:0000313" key="3">
    <source>
        <dbReference type="Proteomes" id="UP000033067"/>
    </source>
</evidence>
<gene>
    <name evidence="2" type="ORF">WQ53_04570</name>
</gene>
<dbReference type="OrthoDB" id="5957605at2"/>
<organism evidence="2 3">
    <name type="scientific">Pseudoxanthomonas suwonensis</name>
    <dbReference type="NCBI Taxonomy" id="314722"/>
    <lineage>
        <taxon>Bacteria</taxon>
        <taxon>Pseudomonadati</taxon>
        <taxon>Pseudomonadota</taxon>
        <taxon>Gammaproteobacteria</taxon>
        <taxon>Lysobacterales</taxon>
        <taxon>Lysobacteraceae</taxon>
        <taxon>Pseudoxanthomonas</taxon>
    </lineage>
</organism>
<reference evidence="2 3" key="1">
    <citation type="journal article" date="2015" name="Genome Announc.">
        <title>Complete Genome Sequence of Pseudoxanthomonas suwonensis Strain J1, a Cellulose-Degrading Bacterium Isolated from Leaf- and Wood-Enriched Soil.</title>
        <authorList>
            <person name="Hou L."/>
            <person name="Jiang J."/>
            <person name="Xu Z."/>
            <person name="Zhou Y."/>
            <person name="Leung F.C."/>
        </authorList>
    </citation>
    <scope>NUCLEOTIDE SEQUENCE [LARGE SCALE GENOMIC DNA]</scope>
    <source>
        <strain evidence="2 3">J1</strain>
    </source>
</reference>
<proteinExistence type="predicted"/>
<dbReference type="Gene3D" id="3.40.1570.10">
    <property type="entry name" value="HemS/ChuS/ChuX like domains"/>
    <property type="match status" value="1"/>
</dbReference>
<keyword evidence="3" id="KW-1185">Reference proteome</keyword>
<feature type="region of interest" description="Disordered" evidence="1">
    <location>
        <begin position="1"/>
        <end position="21"/>
    </location>
</feature>
<dbReference type="EMBL" id="CP011144">
    <property type="protein sequence ID" value="AKC86156.1"/>
    <property type="molecule type" value="Genomic_DNA"/>
</dbReference>